<evidence type="ECO:0000256" key="1">
    <source>
        <dbReference type="ARBA" id="ARBA00003732"/>
    </source>
</evidence>
<dbReference type="PANTHER" id="PTHR10634:SF104">
    <property type="entry name" value="ZINC FINGER A20 AND AN1 DOMAIN-CONTAINING STRESS-ASSOCIATED PROTEIN 2"/>
    <property type="match status" value="1"/>
</dbReference>
<keyword evidence="3 5" id="KW-0863">Zinc-finger</keyword>
<keyword evidence="2" id="KW-0479">Metal-binding</keyword>
<dbReference type="GO" id="GO:0003677">
    <property type="term" value="F:DNA binding"/>
    <property type="evidence" value="ECO:0007669"/>
    <property type="project" value="InterPro"/>
</dbReference>
<dbReference type="SMART" id="SM00154">
    <property type="entry name" value="ZnF_AN1"/>
    <property type="match status" value="1"/>
</dbReference>
<dbReference type="InterPro" id="IPR002653">
    <property type="entry name" value="Znf_A20"/>
</dbReference>
<dbReference type="PROSITE" id="PS51036">
    <property type="entry name" value="ZF_A20"/>
    <property type="match status" value="1"/>
</dbReference>
<dbReference type="Pfam" id="PF01754">
    <property type="entry name" value="zf-A20"/>
    <property type="match status" value="1"/>
</dbReference>
<dbReference type="EnsemblPlants" id="Kaladp0011s0706.1.v1.1">
    <property type="protein sequence ID" value="Kaladp0011s0706.1.v1.1.CDS.1"/>
    <property type="gene ID" value="Kaladp0011s0706.v1.1"/>
</dbReference>
<dbReference type="Pfam" id="PF01428">
    <property type="entry name" value="zf-AN1"/>
    <property type="match status" value="1"/>
</dbReference>
<dbReference type="InterPro" id="IPR050652">
    <property type="entry name" value="AN1_A20_ZnFinger"/>
</dbReference>
<dbReference type="Gramene" id="Kaladp0011s0706.1.v1.1">
    <property type="protein sequence ID" value="Kaladp0011s0706.1.v1.1.CDS.1"/>
    <property type="gene ID" value="Kaladp0011s0706.v1.1"/>
</dbReference>
<protein>
    <submittedName>
        <fullName evidence="8">Uncharacterized protein</fullName>
    </submittedName>
</protein>
<evidence type="ECO:0000256" key="4">
    <source>
        <dbReference type="ARBA" id="ARBA00022833"/>
    </source>
</evidence>
<dbReference type="SMART" id="SM00259">
    <property type="entry name" value="ZnF_A20"/>
    <property type="match status" value="1"/>
</dbReference>
<dbReference type="OMA" id="ANNCGYF"/>
<evidence type="ECO:0000256" key="5">
    <source>
        <dbReference type="PROSITE-ProRule" id="PRU00449"/>
    </source>
</evidence>
<evidence type="ECO:0000313" key="9">
    <source>
        <dbReference type="Proteomes" id="UP000594263"/>
    </source>
</evidence>
<evidence type="ECO:0000256" key="2">
    <source>
        <dbReference type="ARBA" id="ARBA00022723"/>
    </source>
</evidence>
<reference evidence="8" key="1">
    <citation type="submission" date="2021-01" db="UniProtKB">
        <authorList>
            <consortium name="EnsemblPlants"/>
        </authorList>
    </citation>
    <scope>IDENTIFICATION</scope>
</reference>
<dbReference type="Proteomes" id="UP000594263">
    <property type="component" value="Unplaced"/>
</dbReference>
<feature type="domain" description="AN1-type" evidence="7">
    <location>
        <begin position="103"/>
        <end position="149"/>
    </location>
</feature>
<dbReference type="Gene3D" id="1.20.5.4770">
    <property type="match status" value="1"/>
</dbReference>
<dbReference type="InterPro" id="IPR035896">
    <property type="entry name" value="AN1-like_Znf"/>
</dbReference>
<organism evidence="8 9">
    <name type="scientific">Kalanchoe fedtschenkoi</name>
    <name type="common">Lavender scallops</name>
    <name type="synonym">South American air plant</name>
    <dbReference type="NCBI Taxonomy" id="63787"/>
    <lineage>
        <taxon>Eukaryota</taxon>
        <taxon>Viridiplantae</taxon>
        <taxon>Streptophyta</taxon>
        <taxon>Embryophyta</taxon>
        <taxon>Tracheophyta</taxon>
        <taxon>Spermatophyta</taxon>
        <taxon>Magnoliopsida</taxon>
        <taxon>eudicotyledons</taxon>
        <taxon>Gunneridae</taxon>
        <taxon>Pentapetalae</taxon>
        <taxon>Saxifragales</taxon>
        <taxon>Crassulaceae</taxon>
        <taxon>Kalanchoe</taxon>
    </lineage>
</organism>
<dbReference type="FunFam" id="4.10.1110.10:FF:000001">
    <property type="entry name" value="Zinc finger AN1-type containing 6"/>
    <property type="match status" value="1"/>
</dbReference>
<dbReference type="SUPFAM" id="SSF118310">
    <property type="entry name" value="AN1-like Zinc finger"/>
    <property type="match status" value="1"/>
</dbReference>
<evidence type="ECO:0000313" key="8">
    <source>
        <dbReference type="EnsemblPlants" id="Kaladp0011s0706.1.v1.1.CDS.1"/>
    </source>
</evidence>
<proteinExistence type="predicted"/>
<evidence type="ECO:0000259" key="7">
    <source>
        <dbReference type="PROSITE" id="PS51039"/>
    </source>
</evidence>
<feature type="domain" description="A20-type" evidence="6">
    <location>
        <begin position="12"/>
        <end position="46"/>
    </location>
</feature>
<name>A0A7N0SWW4_KALFE</name>
<dbReference type="AlphaFoldDB" id="A0A7N0SWW4"/>
<dbReference type="GO" id="GO:0008270">
    <property type="term" value="F:zinc ion binding"/>
    <property type="evidence" value="ECO:0007669"/>
    <property type="project" value="UniProtKB-KW"/>
</dbReference>
<sequence>MDHDETGCQAPPEAPILCVNNCGFFGSPTTMNMCSKCHKEFVLNQERAKIAASSIDDLVNGSASEKDKKPVVVDTPDLHVVQKEVEPVRPSPIAVAGGSGDKPKGPNRCGTCNKRVGLTGFKCKCGDLFCSTHRYSDKHNCSFDYKSAAREAIEKANPVVKAEKLERKI</sequence>
<keyword evidence="4" id="KW-0862">Zinc</keyword>
<evidence type="ECO:0000256" key="3">
    <source>
        <dbReference type="ARBA" id="ARBA00022771"/>
    </source>
</evidence>
<dbReference type="PROSITE" id="PS51039">
    <property type="entry name" value="ZF_AN1"/>
    <property type="match status" value="1"/>
</dbReference>
<accession>A0A7N0SWW4</accession>
<dbReference type="InterPro" id="IPR000058">
    <property type="entry name" value="Znf_AN1"/>
</dbReference>
<evidence type="ECO:0000259" key="6">
    <source>
        <dbReference type="PROSITE" id="PS51036"/>
    </source>
</evidence>
<dbReference type="SUPFAM" id="SSF57716">
    <property type="entry name" value="Glucocorticoid receptor-like (DNA-binding domain)"/>
    <property type="match status" value="1"/>
</dbReference>
<comment type="function">
    <text evidence="1">May be involved in environmental stress response.</text>
</comment>
<dbReference type="PANTHER" id="PTHR10634">
    <property type="entry name" value="AN1-TYPE ZINC FINGER PROTEIN"/>
    <property type="match status" value="1"/>
</dbReference>
<keyword evidence="9" id="KW-1185">Reference proteome</keyword>
<dbReference type="Gene3D" id="4.10.1110.10">
    <property type="entry name" value="AN1-like Zinc finger"/>
    <property type="match status" value="1"/>
</dbReference>